<protein>
    <submittedName>
        <fullName evidence="2">DUF1294 domain-containing protein</fullName>
    </submittedName>
</protein>
<dbReference type="EMBL" id="JALMLT010000002">
    <property type="protein sequence ID" value="MDT8759228.1"/>
    <property type="molecule type" value="Genomic_DNA"/>
</dbReference>
<proteinExistence type="predicted"/>
<keyword evidence="1" id="KW-0812">Transmembrane</keyword>
<sequence length="87" mass="9787">MLAYAIPALLLVNLWTMLRFYDDKQRAIMGKRRIPEADLLTLALIGGTPGAFAARQLFRHKTRKQPFSTWLMLIAAIQLGLAIGFSI</sequence>
<name>A0ABU3N438_9SPHN</name>
<feature type="transmembrane region" description="Helical" evidence="1">
    <location>
        <begin position="6"/>
        <end position="22"/>
    </location>
</feature>
<dbReference type="InterPro" id="IPR010718">
    <property type="entry name" value="DUF1294"/>
</dbReference>
<gene>
    <name evidence="2" type="ORF">MZO42_11020</name>
</gene>
<accession>A0ABU3N438</accession>
<evidence type="ECO:0000313" key="2">
    <source>
        <dbReference type="EMBL" id="MDT8759228.1"/>
    </source>
</evidence>
<feature type="transmembrane region" description="Helical" evidence="1">
    <location>
        <begin position="67"/>
        <end position="85"/>
    </location>
</feature>
<reference evidence="2" key="1">
    <citation type="submission" date="2022-04" db="EMBL/GenBank/DDBJ databases">
        <title>Tomato heritable bacteria conferring resistance against bacterial wilt.</title>
        <authorList>
            <person name="Yin J."/>
        </authorList>
    </citation>
    <scope>NUCLEOTIDE SEQUENCE</scope>
    <source>
        <strain evidence="2">Cra20</strain>
    </source>
</reference>
<keyword evidence="1" id="KW-1133">Transmembrane helix</keyword>
<evidence type="ECO:0000256" key="1">
    <source>
        <dbReference type="SAM" id="Phobius"/>
    </source>
</evidence>
<dbReference type="PIRSF" id="PIRSF002599">
    <property type="entry name" value="Cold_shock_A"/>
    <property type="match status" value="1"/>
</dbReference>
<dbReference type="Pfam" id="PF06961">
    <property type="entry name" value="DUF1294"/>
    <property type="match status" value="1"/>
</dbReference>
<dbReference type="InterPro" id="IPR012156">
    <property type="entry name" value="Cold_shock_CspA"/>
</dbReference>
<comment type="caution">
    <text evidence="2">The sequence shown here is derived from an EMBL/GenBank/DDBJ whole genome shotgun (WGS) entry which is preliminary data.</text>
</comment>
<keyword evidence="1" id="KW-0472">Membrane</keyword>
<organism evidence="2">
    <name type="scientific">Sphingomonas psychrotolerans</name>
    <dbReference type="NCBI Taxonomy" id="1327635"/>
    <lineage>
        <taxon>Bacteria</taxon>
        <taxon>Pseudomonadati</taxon>
        <taxon>Pseudomonadota</taxon>
        <taxon>Alphaproteobacteria</taxon>
        <taxon>Sphingomonadales</taxon>
        <taxon>Sphingomonadaceae</taxon>
        <taxon>Sphingomonas</taxon>
    </lineage>
</organism>